<evidence type="ECO:0000313" key="11">
    <source>
        <dbReference type="Proteomes" id="UP000656652"/>
    </source>
</evidence>
<keyword evidence="2 5" id="KW-0641">Proline biosynthesis</keyword>
<dbReference type="InterPro" id="IPR000304">
    <property type="entry name" value="Pyrroline-COOH_reductase"/>
</dbReference>
<dbReference type="SUPFAM" id="SSF51735">
    <property type="entry name" value="NAD(P)-binding Rossmann-fold domains"/>
    <property type="match status" value="1"/>
</dbReference>
<dbReference type="HAMAP" id="MF_01925">
    <property type="entry name" value="P5C_reductase"/>
    <property type="match status" value="1"/>
</dbReference>
<dbReference type="InterPro" id="IPR053790">
    <property type="entry name" value="P5CR-like_CS"/>
</dbReference>
<comment type="pathway">
    <text evidence="5 7">Amino-acid biosynthesis; L-proline biosynthesis; L-proline from L-glutamate 5-semialdehyde: step 1/1.</text>
</comment>
<evidence type="ECO:0000256" key="5">
    <source>
        <dbReference type="HAMAP-Rule" id="MF_01925"/>
    </source>
</evidence>
<keyword evidence="4 5" id="KW-0560">Oxidoreductase</keyword>
<evidence type="ECO:0000256" key="4">
    <source>
        <dbReference type="ARBA" id="ARBA00023002"/>
    </source>
</evidence>
<accession>A0ABR7CRH1</accession>
<gene>
    <name evidence="5 10" type="primary">proC</name>
    <name evidence="10" type="ORF">H8R78_02275</name>
</gene>
<comment type="catalytic activity">
    <reaction evidence="5">
        <text>L-proline + NAD(+) = (S)-1-pyrroline-5-carboxylate + NADH + 2 H(+)</text>
        <dbReference type="Rhea" id="RHEA:14105"/>
        <dbReference type="ChEBI" id="CHEBI:15378"/>
        <dbReference type="ChEBI" id="CHEBI:17388"/>
        <dbReference type="ChEBI" id="CHEBI:57540"/>
        <dbReference type="ChEBI" id="CHEBI:57945"/>
        <dbReference type="ChEBI" id="CHEBI:60039"/>
        <dbReference type="EC" id="1.5.1.2"/>
    </reaction>
</comment>
<dbReference type="SUPFAM" id="SSF48179">
    <property type="entry name" value="6-phosphogluconate dehydrogenase C-terminal domain-like"/>
    <property type="match status" value="1"/>
</dbReference>
<dbReference type="PIRSF" id="PIRSF000193">
    <property type="entry name" value="Pyrrol-5-carb_rd"/>
    <property type="match status" value="1"/>
</dbReference>
<proteinExistence type="inferred from homology"/>
<dbReference type="Pfam" id="PF03807">
    <property type="entry name" value="F420_oxidored"/>
    <property type="match status" value="1"/>
</dbReference>
<comment type="subcellular location">
    <subcellularLocation>
        <location evidence="5">Cytoplasm</location>
    </subcellularLocation>
</comment>
<reference evidence="10 11" key="1">
    <citation type="submission" date="2020-08" db="EMBL/GenBank/DDBJ databases">
        <title>Genome public.</title>
        <authorList>
            <person name="Liu C."/>
            <person name="Sun Q."/>
        </authorList>
    </citation>
    <scope>NUCLEOTIDE SEQUENCE [LARGE SCALE GENOMIC DNA]</scope>
    <source>
        <strain evidence="10 11">NSJ-17</strain>
    </source>
</reference>
<sequence length="278" mass="29640">MLCKVQDKLGSKNMKIGFIGLGNMGGSLARVVARQKKHQIILLANRSSEKAKQIANEVGGEPVTNEVIFEQADVIFLGVKPNQFADLLQEYHAILEKRSSVLLISMAAGLTLQQLEAFVPTQHRLIRIMPNTPVAVGAGVISYTLSDKATEQDEHLLCELLDPAGLLVHLKEQQLDAATAVAGCGPAFVYLFLEALADAGVQIGLPRDLALQLANQTLLGSAVLVKESGQHPAVLKDQVCSPAGSTIAGVASLEADAFRGNIIKAVDASYKRTQELGK</sequence>
<dbReference type="InterPro" id="IPR008927">
    <property type="entry name" value="6-PGluconate_DH-like_C_sf"/>
</dbReference>
<evidence type="ECO:0000256" key="7">
    <source>
        <dbReference type="RuleBase" id="RU003903"/>
    </source>
</evidence>
<evidence type="ECO:0000256" key="2">
    <source>
        <dbReference type="ARBA" id="ARBA00022650"/>
    </source>
</evidence>
<comment type="similarity">
    <text evidence="1 5 7">Belongs to the pyrroline-5-carboxylate reductase family.</text>
</comment>
<dbReference type="InterPro" id="IPR029036">
    <property type="entry name" value="P5CR_dimer"/>
</dbReference>
<dbReference type="PANTHER" id="PTHR11645">
    <property type="entry name" value="PYRROLINE-5-CARBOXYLATE REDUCTASE"/>
    <property type="match status" value="1"/>
</dbReference>
<protein>
    <recommendedName>
        <fullName evidence="5 6">Pyrroline-5-carboxylate reductase</fullName>
        <shortName evidence="5">P5C reductase</shortName>
        <shortName evidence="5">P5CR</shortName>
        <ecNumber evidence="5 6">1.5.1.2</ecNumber>
    </recommendedName>
    <alternativeName>
        <fullName evidence="5">PCA reductase</fullName>
    </alternativeName>
</protein>
<dbReference type="InterPro" id="IPR036291">
    <property type="entry name" value="NAD(P)-bd_dom_sf"/>
</dbReference>
<dbReference type="PROSITE" id="PS00521">
    <property type="entry name" value="P5CR"/>
    <property type="match status" value="1"/>
</dbReference>
<dbReference type="EC" id="1.5.1.2" evidence="5 6"/>
<dbReference type="PANTHER" id="PTHR11645:SF0">
    <property type="entry name" value="PYRROLINE-5-CARBOXYLATE REDUCTASE 3"/>
    <property type="match status" value="1"/>
</dbReference>
<evidence type="ECO:0000313" key="10">
    <source>
        <dbReference type="EMBL" id="MBC5618184.1"/>
    </source>
</evidence>
<keyword evidence="11" id="KW-1185">Reference proteome</keyword>
<organism evidence="10 11">
    <name type="scientific">Streptococcus hominis</name>
    <dbReference type="NCBI Taxonomy" id="2763067"/>
    <lineage>
        <taxon>Bacteria</taxon>
        <taxon>Bacillati</taxon>
        <taxon>Bacillota</taxon>
        <taxon>Bacilli</taxon>
        <taxon>Lactobacillales</taxon>
        <taxon>Streptococcaceae</taxon>
        <taxon>Streptococcus</taxon>
    </lineage>
</organism>
<evidence type="ECO:0000259" key="8">
    <source>
        <dbReference type="Pfam" id="PF03807"/>
    </source>
</evidence>
<comment type="catalytic activity">
    <reaction evidence="5 7">
        <text>L-proline + NADP(+) = (S)-1-pyrroline-5-carboxylate + NADPH + 2 H(+)</text>
        <dbReference type="Rhea" id="RHEA:14109"/>
        <dbReference type="ChEBI" id="CHEBI:15378"/>
        <dbReference type="ChEBI" id="CHEBI:17388"/>
        <dbReference type="ChEBI" id="CHEBI:57783"/>
        <dbReference type="ChEBI" id="CHEBI:58349"/>
        <dbReference type="ChEBI" id="CHEBI:60039"/>
        <dbReference type="EC" id="1.5.1.2"/>
    </reaction>
</comment>
<comment type="caution">
    <text evidence="10">The sequence shown here is derived from an EMBL/GenBank/DDBJ whole genome shotgun (WGS) entry which is preliminary data.</text>
</comment>
<evidence type="ECO:0000256" key="3">
    <source>
        <dbReference type="ARBA" id="ARBA00022857"/>
    </source>
</evidence>
<feature type="domain" description="Pyrroline-5-carboxylate reductase dimerisation" evidence="9">
    <location>
        <begin position="172"/>
        <end position="276"/>
    </location>
</feature>
<dbReference type="Proteomes" id="UP000656652">
    <property type="component" value="Unassembled WGS sequence"/>
</dbReference>
<dbReference type="InterPro" id="IPR028939">
    <property type="entry name" value="P5C_Rdtase_cat_N"/>
</dbReference>
<evidence type="ECO:0000256" key="1">
    <source>
        <dbReference type="ARBA" id="ARBA00005525"/>
    </source>
</evidence>
<dbReference type="NCBIfam" id="TIGR00112">
    <property type="entry name" value="proC"/>
    <property type="match status" value="1"/>
</dbReference>
<comment type="function">
    <text evidence="5">Catalyzes the reduction of 1-pyrroline-5-carboxylate (PCA) to L-proline.</text>
</comment>
<keyword evidence="5 7" id="KW-0028">Amino-acid biosynthesis</keyword>
<feature type="domain" description="Pyrroline-5-carboxylate reductase catalytic N-terminal" evidence="8">
    <location>
        <begin position="15"/>
        <end position="109"/>
    </location>
</feature>
<dbReference type="Gene3D" id="1.10.3730.10">
    <property type="entry name" value="ProC C-terminal domain-like"/>
    <property type="match status" value="1"/>
</dbReference>
<evidence type="ECO:0000256" key="6">
    <source>
        <dbReference type="NCBIfam" id="TIGR00112"/>
    </source>
</evidence>
<dbReference type="Gene3D" id="3.40.50.720">
    <property type="entry name" value="NAD(P)-binding Rossmann-like Domain"/>
    <property type="match status" value="1"/>
</dbReference>
<dbReference type="GO" id="GO:0004735">
    <property type="term" value="F:pyrroline-5-carboxylate reductase activity"/>
    <property type="evidence" value="ECO:0007669"/>
    <property type="project" value="UniProtKB-EC"/>
</dbReference>
<keyword evidence="5" id="KW-0963">Cytoplasm</keyword>
<name>A0ABR7CRH1_9STRE</name>
<evidence type="ECO:0000259" key="9">
    <source>
        <dbReference type="Pfam" id="PF14748"/>
    </source>
</evidence>
<dbReference type="EMBL" id="JACOOM010000014">
    <property type="protein sequence ID" value="MBC5618184.1"/>
    <property type="molecule type" value="Genomic_DNA"/>
</dbReference>
<dbReference type="Pfam" id="PF14748">
    <property type="entry name" value="P5CR_dimer"/>
    <property type="match status" value="1"/>
</dbReference>
<keyword evidence="3 5" id="KW-0521">NADP</keyword>